<dbReference type="InterPro" id="IPR003807">
    <property type="entry name" value="DUF202"/>
</dbReference>
<evidence type="ECO:0000259" key="6">
    <source>
        <dbReference type="Pfam" id="PF02656"/>
    </source>
</evidence>
<evidence type="ECO:0000256" key="5">
    <source>
        <dbReference type="SAM" id="Phobius"/>
    </source>
</evidence>
<gene>
    <name evidence="7" type="ORF">CTAYLR_007907</name>
</gene>
<evidence type="ECO:0000256" key="1">
    <source>
        <dbReference type="ARBA" id="ARBA00004127"/>
    </source>
</evidence>
<dbReference type="InterPro" id="IPR051572">
    <property type="entry name" value="VTC_Complex_Subunit"/>
</dbReference>
<feature type="transmembrane region" description="Helical" evidence="5">
    <location>
        <begin position="142"/>
        <end position="162"/>
    </location>
</feature>
<keyword evidence="4 5" id="KW-0472">Membrane</keyword>
<accession>A0AAD7XMD2</accession>
<organism evidence="7 8">
    <name type="scientific">Chrysophaeum taylorii</name>
    <dbReference type="NCBI Taxonomy" id="2483200"/>
    <lineage>
        <taxon>Eukaryota</taxon>
        <taxon>Sar</taxon>
        <taxon>Stramenopiles</taxon>
        <taxon>Ochrophyta</taxon>
        <taxon>Pelagophyceae</taxon>
        <taxon>Pelagomonadales</taxon>
        <taxon>Pelagomonadaceae</taxon>
        <taxon>Chrysophaeum</taxon>
    </lineage>
</organism>
<keyword evidence="3 5" id="KW-1133">Transmembrane helix</keyword>
<evidence type="ECO:0000256" key="4">
    <source>
        <dbReference type="ARBA" id="ARBA00023136"/>
    </source>
</evidence>
<dbReference type="PANTHER" id="PTHR46140:SF1">
    <property type="entry name" value="VACUOLAR TRANSPORTER CHAPERONE COMPLEX SUBUNIT 4-RELATED"/>
    <property type="match status" value="1"/>
</dbReference>
<dbReference type="Pfam" id="PF02656">
    <property type="entry name" value="DUF202"/>
    <property type="match status" value="1"/>
</dbReference>
<feature type="domain" description="DUF202" evidence="6">
    <location>
        <begin position="62"/>
        <end position="126"/>
    </location>
</feature>
<reference evidence="7" key="1">
    <citation type="submission" date="2023-01" db="EMBL/GenBank/DDBJ databases">
        <title>Metagenome sequencing of chrysophaentin producing Chrysophaeum taylorii.</title>
        <authorList>
            <person name="Davison J."/>
            <person name="Bewley C."/>
        </authorList>
    </citation>
    <scope>NUCLEOTIDE SEQUENCE</scope>
    <source>
        <strain evidence="7">NIES-1699</strain>
    </source>
</reference>
<dbReference type="PANTHER" id="PTHR46140">
    <property type="entry name" value="VACUOLAR TRANSPORTER CHAPERONE 1-RELATED"/>
    <property type="match status" value="1"/>
</dbReference>
<keyword evidence="8" id="KW-1185">Reference proteome</keyword>
<dbReference type="Proteomes" id="UP001230188">
    <property type="component" value="Unassembled WGS sequence"/>
</dbReference>
<comment type="caution">
    <text evidence="7">The sequence shown here is derived from an EMBL/GenBank/DDBJ whole genome shotgun (WGS) entry which is preliminary data.</text>
</comment>
<protein>
    <recommendedName>
        <fullName evidence="6">DUF202 domain-containing protein</fullName>
    </recommendedName>
</protein>
<proteinExistence type="predicted"/>
<dbReference type="EMBL" id="JAQMWT010000066">
    <property type="protein sequence ID" value="KAJ8611659.1"/>
    <property type="molecule type" value="Genomic_DNA"/>
</dbReference>
<feature type="transmembrane region" description="Helical" evidence="5">
    <location>
        <begin position="98"/>
        <end position="121"/>
    </location>
</feature>
<evidence type="ECO:0000256" key="2">
    <source>
        <dbReference type="ARBA" id="ARBA00022692"/>
    </source>
</evidence>
<evidence type="ECO:0000256" key="3">
    <source>
        <dbReference type="ARBA" id="ARBA00022989"/>
    </source>
</evidence>
<sequence length="163" mass="17983">MAALGLFSRSDEREPLTLRVGNVDVESSLRPRRYEMCPSSVPPVAISNADKPRKLPVKVDPKVFFANERTFLAWIHMALILGGIGVGIISFADRAGWSAIYGFVLLPVAVAFIVYALRQFYVRAHAIRAREPGPYEDRMGPYALGITLIMATVTNVIIHAVIT</sequence>
<evidence type="ECO:0000313" key="8">
    <source>
        <dbReference type="Proteomes" id="UP001230188"/>
    </source>
</evidence>
<evidence type="ECO:0000313" key="7">
    <source>
        <dbReference type="EMBL" id="KAJ8611659.1"/>
    </source>
</evidence>
<comment type="subcellular location">
    <subcellularLocation>
        <location evidence="1">Endomembrane system</location>
        <topology evidence="1">Multi-pass membrane protein</topology>
    </subcellularLocation>
</comment>
<dbReference type="GO" id="GO:0012505">
    <property type="term" value="C:endomembrane system"/>
    <property type="evidence" value="ECO:0007669"/>
    <property type="project" value="UniProtKB-SubCell"/>
</dbReference>
<dbReference type="AlphaFoldDB" id="A0AAD7XMD2"/>
<feature type="transmembrane region" description="Helical" evidence="5">
    <location>
        <begin position="71"/>
        <end position="92"/>
    </location>
</feature>
<name>A0AAD7XMD2_9STRA</name>
<keyword evidence="2 5" id="KW-0812">Transmembrane</keyword>